<keyword evidence="7 13" id="KW-1005">Bacterial flagellum biogenesis</keyword>
<keyword evidence="14" id="KW-0966">Cell projection</keyword>
<feature type="transmembrane region" description="Helical" evidence="13">
    <location>
        <begin position="100"/>
        <end position="133"/>
    </location>
</feature>
<proteinExistence type="inferred from homology"/>
<dbReference type="SUPFAM" id="SSF160544">
    <property type="entry name" value="EscU C-terminal domain-like"/>
    <property type="match status" value="1"/>
</dbReference>
<evidence type="ECO:0000256" key="11">
    <source>
        <dbReference type="ARBA" id="ARBA00023225"/>
    </source>
</evidence>
<feature type="transmembrane region" description="Helical" evidence="13">
    <location>
        <begin position="211"/>
        <end position="238"/>
    </location>
</feature>
<evidence type="ECO:0000256" key="2">
    <source>
        <dbReference type="ARBA" id="ARBA00010690"/>
    </source>
</evidence>
<evidence type="ECO:0000256" key="9">
    <source>
        <dbReference type="ARBA" id="ARBA00022989"/>
    </source>
</evidence>
<keyword evidence="14" id="KW-0969">Cilium</keyword>
<dbReference type="Gene3D" id="6.10.250.2080">
    <property type="match status" value="1"/>
</dbReference>
<dbReference type="AlphaFoldDB" id="A0A7C3I4F0"/>
<dbReference type="Pfam" id="PF01312">
    <property type="entry name" value="Bac_export_2"/>
    <property type="match status" value="1"/>
</dbReference>
<dbReference type="EMBL" id="DSVL01000273">
    <property type="protein sequence ID" value="HFH29618.1"/>
    <property type="molecule type" value="Genomic_DNA"/>
</dbReference>
<dbReference type="Gene3D" id="3.40.1690.10">
    <property type="entry name" value="secretion proteins EscU"/>
    <property type="match status" value="1"/>
</dbReference>
<dbReference type="InterPro" id="IPR029025">
    <property type="entry name" value="T3SS_substrate_exporter_C"/>
</dbReference>
<dbReference type="FunFam" id="3.40.1690.10:FF:000001">
    <property type="entry name" value="Flagellar biosynthetic protein FlhB"/>
    <property type="match status" value="1"/>
</dbReference>
<name>A0A7C3I4F0_9SPIR</name>
<organism evidence="14">
    <name type="scientific">Gracilinema caldarium</name>
    <dbReference type="NCBI Taxonomy" id="215591"/>
    <lineage>
        <taxon>Bacteria</taxon>
        <taxon>Pseudomonadati</taxon>
        <taxon>Spirochaetota</taxon>
        <taxon>Spirochaetia</taxon>
        <taxon>Spirochaetales</taxon>
        <taxon>Breznakiellaceae</taxon>
        <taxon>Gracilinema</taxon>
    </lineage>
</organism>
<gene>
    <name evidence="13 14" type="primary">flhB</name>
    <name evidence="14" type="ORF">ENS59_08935</name>
</gene>
<evidence type="ECO:0000256" key="8">
    <source>
        <dbReference type="ARBA" id="ARBA00022927"/>
    </source>
</evidence>
<evidence type="ECO:0000256" key="12">
    <source>
        <dbReference type="ARBA" id="ARBA00025078"/>
    </source>
</evidence>
<dbReference type="PANTHER" id="PTHR30531:SF12">
    <property type="entry name" value="FLAGELLAR BIOSYNTHETIC PROTEIN FLHB"/>
    <property type="match status" value="1"/>
</dbReference>
<keyword evidence="10 13" id="KW-0472">Membrane</keyword>
<evidence type="ECO:0000256" key="6">
    <source>
        <dbReference type="ARBA" id="ARBA00022692"/>
    </source>
</evidence>
<keyword evidence="6 13" id="KW-0812">Transmembrane</keyword>
<dbReference type="GO" id="GO:0009306">
    <property type="term" value="P:protein secretion"/>
    <property type="evidence" value="ECO:0007669"/>
    <property type="project" value="InterPro"/>
</dbReference>
<dbReference type="GO" id="GO:0044780">
    <property type="term" value="P:bacterial-type flagellum assembly"/>
    <property type="evidence" value="ECO:0007669"/>
    <property type="project" value="InterPro"/>
</dbReference>
<dbReference type="InterPro" id="IPR006136">
    <property type="entry name" value="FlhB"/>
</dbReference>
<comment type="caution">
    <text evidence="14">The sequence shown here is derived from an EMBL/GenBank/DDBJ whole genome shotgun (WGS) entry which is preliminary data.</text>
</comment>
<reference evidence="14" key="1">
    <citation type="journal article" date="2020" name="mSystems">
        <title>Genome- and Community-Level Interaction Insights into Carbon Utilization and Element Cycling Functions of Hydrothermarchaeota in Hydrothermal Sediment.</title>
        <authorList>
            <person name="Zhou Z."/>
            <person name="Liu Y."/>
            <person name="Xu W."/>
            <person name="Pan J."/>
            <person name="Luo Z.H."/>
            <person name="Li M."/>
        </authorList>
    </citation>
    <scope>NUCLEOTIDE SEQUENCE [LARGE SCALE GENOMIC DNA]</scope>
    <source>
        <strain evidence="14">SpSt-503</strain>
    </source>
</reference>
<comment type="subcellular location">
    <subcellularLocation>
        <location evidence="1">Cell membrane</location>
        <topology evidence="1">Multi-pass membrane protein</topology>
    </subcellularLocation>
</comment>
<keyword evidence="9 13" id="KW-1133">Transmembrane helix</keyword>
<keyword evidence="4 13" id="KW-0813">Transport</keyword>
<sequence>MSNNRNFSSYFEEACSLENALAIDLQWFAAEDEGRTEEPSEYKIRKAREEGRVAKSQELIGALGLLLPTLTLIFLGPSMFKTSLEMIRFFFTRLNETDNLLNGTFFVVFLTYFARLALPIIAVAMLSGIIANLVQTGFLFTTKPLVPKFSKIVPRFGQYFQRTLFSVEGLFNFAKSILKIAIIGVVSYIVISSKIQQLARLQTATLWTGFITVAGLAAQLLIIAALLLLGLSIPDYLFQRWQYMESLKMTKQEVKEERKMYEGDPLIKSRLRQRMRELLSRNMAANVPKADVVITNPTHFAVALEWNKDTMPAPMVTAKGADEVAQRIKAIANEHGVPIVENKPLARALYAEVEIGDIIPETYYQAIATVLAHVYKINEERRKTAV</sequence>
<comment type="similarity">
    <text evidence="2 13">Belongs to the type III secretion exporter family.</text>
</comment>
<dbReference type="InterPro" id="IPR006135">
    <property type="entry name" value="T3SS_substrate_exporter"/>
</dbReference>
<protein>
    <recommendedName>
        <fullName evidence="3 13">Flagellar biosynthetic protein FlhB</fullName>
    </recommendedName>
</protein>
<evidence type="ECO:0000313" key="14">
    <source>
        <dbReference type="EMBL" id="HFH29618.1"/>
    </source>
</evidence>
<evidence type="ECO:0000256" key="7">
    <source>
        <dbReference type="ARBA" id="ARBA00022795"/>
    </source>
</evidence>
<accession>A0A7C3I4F0</accession>
<evidence type="ECO:0000256" key="3">
    <source>
        <dbReference type="ARBA" id="ARBA00021622"/>
    </source>
</evidence>
<feature type="transmembrane region" description="Helical" evidence="13">
    <location>
        <begin position="170"/>
        <end position="191"/>
    </location>
</feature>
<evidence type="ECO:0000256" key="4">
    <source>
        <dbReference type="ARBA" id="ARBA00022448"/>
    </source>
</evidence>
<feature type="transmembrane region" description="Helical" evidence="13">
    <location>
        <begin position="59"/>
        <end position="80"/>
    </location>
</feature>
<dbReference type="GO" id="GO:0005886">
    <property type="term" value="C:plasma membrane"/>
    <property type="evidence" value="ECO:0007669"/>
    <property type="project" value="UniProtKB-SubCell"/>
</dbReference>
<dbReference type="NCBIfam" id="TIGR00328">
    <property type="entry name" value="flhB"/>
    <property type="match status" value="1"/>
</dbReference>
<evidence type="ECO:0000256" key="10">
    <source>
        <dbReference type="ARBA" id="ARBA00023136"/>
    </source>
</evidence>
<keyword evidence="5 13" id="KW-1003">Cell membrane</keyword>
<evidence type="ECO:0000256" key="5">
    <source>
        <dbReference type="ARBA" id="ARBA00022475"/>
    </source>
</evidence>
<evidence type="ECO:0000256" key="1">
    <source>
        <dbReference type="ARBA" id="ARBA00004651"/>
    </source>
</evidence>
<dbReference type="PANTHER" id="PTHR30531">
    <property type="entry name" value="FLAGELLAR BIOSYNTHETIC PROTEIN FLHB"/>
    <property type="match status" value="1"/>
</dbReference>
<dbReference type="PRINTS" id="PR00950">
    <property type="entry name" value="TYPE3IMSPROT"/>
</dbReference>
<evidence type="ECO:0000256" key="13">
    <source>
        <dbReference type="RuleBase" id="RU364091"/>
    </source>
</evidence>
<comment type="function">
    <text evidence="12 13">Required for formation of the rod structure in the basal body of the flagellar apparatus. Together with FliI and FliH, may constitute the export apparatus of flagellin.</text>
</comment>
<keyword evidence="14" id="KW-0282">Flagellum</keyword>
<keyword evidence="11 13" id="KW-1006">Bacterial flagellum protein export</keyword>
<keyword evidence="8 13" id="KW-0653">Protein transport</keyword>